<feature type="binding site" evidence="8">
    <location>
        <position position="40"/>
    </location>
    <ligand>
        <name>[4Fe-4S] cluster</name>
        <dbReference type="ChEBI" id="CHEBI:49883"/>
        <note>4Fe-4S-S-AdoMet</note>
    </ligand>
</feature>
<dbReference type="AlphaFoldDB" id="A0A9D0YRQ9"/>
<evidence type="ECO:0000259" key="9">
    <source>
        <dbReference type="PROSITE" id="PS51918"/>
    </source>
</evidence>
<comment type="caution">
    <text evidence="8">Lacks conserved residue(s) required for the propagation of feature annotation.</text>
</comment>
<dbReference type="GO" id="GO:0016840">
    <property type="term" value="F:carbon-nitrogen lyase activity"/>
    <property type="evidence" value="ECO:0007669"/>
    <property type="project" value="UniProtKB-UniRule"/>
</dbReference>
<feature type="binding site" evidence="8">
    <location>
        <position position="37"/>
    </location>
    <ligand>
        <name>[4Fe-4S] cluster</name>
        <dbReference type="ChEBI" id="CHEBI:49883"/>
        <note>4Fe-4S-S-AdoMet</note>
    </ligand>
</feature>
<dbReference type="Gene3D" id="3.20.20.70">
    <property type="entry name" value="Aldolase class I"/>
    <property type="match status" value="1"/>
</dbReference>
<feature type="binding site" evidence="8">
    <location>
        <begin position="39"/>
        <end position="41"/>
    </location>
    <ligand>
        <name>S-adenosyl-L-methionine</name>
        <dbReference type="ChEBI" id="CHEBI:59789"/>
    </ligand>
</feature>
<keyword evidence="4 8" id="KW-0460">Magnesium</keyword>
<dbReference type="InterPro" id="IPR007197">
    <property type="entry name" value="rSAM"/>
</dbReference>
<keyword evidence="1 8" id="KW-0004">4Fe-4S</keyword>
<dbReference type="PANTHER" id="PTHR42836:SF1">
    <property type="entry name" value="7-CARBOXY-7-DEAZAGUANINE SYNTHASE"/>
    <property type="match status" value="1"/>
</dbReference>
<dbReference type="GO" id="GO:1904047">
    <property type="term" value="F:S-adenosyl-L-methionine binding"/>
    <property type="evidence" value="ECO:0007669"/>
    <property type="project" value="UniProtKB-UniRule"/>
</dbReference>
<accession>A0A9D0YRQ9</accession>
<dbReference type="CDD" id="cd01335">
    <property type="entry name" value="Radical_SAM"/>
    <property type="match status" value="1"/>
</dbReference>
<evidence type="ECO:0000256" key="8">
    <source>
        <dbReference type="HAMAP-Rule" id="MF_00917"/>
    </source>
</evidence>
<feature type="binding site" evidence="8">
    <location>
        <position position="29"/>
    </location>
    <ligand>
        <name>substrate</name>
    </ligand>
</feature>
<evidence type="ECO:0000256" key="3">
    <source>
        <dbReference type="ARBA" id="ARBA00022723"/>
    </source>
</evidence>
<dbReference type="PIRSF" id="PIRSF000370">
    <property type="entry name" value="QueE"/>
    <property type="match status" value="1"/>
</dbReference>
<reference evidence="10" key="1">
    <citation type="journal article" date="2020" name="ISME J.">
        <title>Gammaproteobacteria mediating utilization of methyl-, sulfur- and petroleum organic compounds in deep ocean hydrothermal plumes.</title>
        <authorList>
            <person name="Zhou Z."/>
            <person name="Liu Y."/>
            <person name="Pan J."/>
            <person name="Cron B.R."/>
            <person name="Toner B.M."/>
            <person name="Anantharaman K."/>
            <person name="Breier J.A."/>
            <person name="Dick G.J."/>
            <person name="Li M."/>
        </authorList>
    </citation>
    <scope>NUCLEOTIDE SEQUENCE</scope>
    <source>
        <strain evidence="10">SZUA-1501</strain>
    </source>
</reference>
<protein>
    <recommendedName>
        <fullName evidence="8">7-carboxy-7-deazaguanine synthase</fullName>
        <shortName evidence="8">CDG synthase</shortName>
        <ecNumber evidence="8">4.3.99.3</ecNumber>
    </recommendedName>
    <alternativeName>
        <fullName evidence="8">Queuosine biosynthesis protein QueE</fullName>
    </alternativeName>
</protein>
<keyword evidence="6 8" id="KW-0411">Iron-sulfur</keyword>
<gene>
    <name evidence="8" type="primary">queE</name>
    <name evidence="10" type="ORF">EYH37_04145</name>
</gene>
<evidence type="ECO:0000256" key="6">
    <source>
        <dbReference type="ARBA" id="ARBA00023014"/>
    </source>
</evidence>
<proteinExistence type="inferred from homology"/>
<sequence>METLISVCEIYPTIQGEGFLVGSPITLLRFQGCNIYCQWCDTKYAIPFREEVKVPLKEVLKKIAQIGRKHILITGGEPFAHPVLGDFCQILMKEGYFVQIETNGTIWQSVFEKLPREGFYISLSPKYSVNYKIDPKFSQFADELKMVVDEHLTLDVILKEEFLPLVKGKKLILQPEGNKEENLKRALNLLDQLLKMGFYARIIPQMHKLINLP</sequence>
<feature type="binding site" evidence="8">
    <location>
        <begin position="124"/>
        <end position="126"/>
    </location>
    <ligand>
        <name>S-adenosyl-L-methionine</name>
        <dbReference type="ChEBI" id="CHEBI:59789"/>
    </ligand>
</feature>
<comment type="cofactor">
    <cofactor evidence="8">
        <name>S-adenosyl-L-methionine</name>
        <dbReference type="ChEBI" id="CHEBI:59789"/>
    </cofactor>
    <text evidence="8">Binds 1 S-adenosyl-L-methionine per subunit.</text>
</comment>
<dbReference type="GO" id="GO:0051539">
    <property type="term" value="F:4 iron, 4 sulfur cluster binding"/>
    <property type="evidence" value="ECO:0007669"/>
    <property type="project" value="UniProtKB-UniRule"/>
</dbReference>
<evidence type="ECO:0000256" key="2">
    <source>
        <dbReference type="ARBA" id="ARBA00022691"/>
    </source>
</evidence>
<comment type="function">
    <text evidence="8">Catalyzes the complex heterocyclic radical-mediated conversion of 6-carboxy-5,6,7,8-tetrahydropterin (CPH4) to 7-carboxy-7-deazaguanine (CDG), a step common to the biosynthetic pathways of all 7-deazapurine-containing compounds.</text>
</comment>
<organism evidence="10 11">
    <name type="scientific">Aquifex aeolicus</name>
    <dbReference type="NCBI Taxonomy" id="63363"/>
    <lineage>
        <taxon>Bacteria</taxon>
        <taxon>Pseudomonadati</taxon>
        <taxon>Aquificota</taxon>
        <taxon>Aquificia</taxon>
        <taxon>Aquificales</taxon>
        <taxon>Aquificaceae</taxon>
        <taxon>Aquifex</taxon>
    </lineage>
</organism>
<feature type="binding site" evidence="8">
    <location>
        <position position="76"/>
    </location>
    <ligand>
        <name>S-adenosyl-L-methionine</name>
        <dbReference type="ChEBI" id="CHEBI:59789"/>
    </ligand>
</feature>
<evidence type="ECO:0000313" key="11">
    <source>
        <dbReference type="Proteomes" id="UP000606463"/>
    </source>
</evidence>
<comment type="caution">
    <text evidence="10">The sequence shown here is derived from an EMBL/GenBank/DDBJ whole genome shotgun (WGS) entry which is preliminary data.</text>
</comment>
<feature type="binding site" evidence="8">
    <location>
        <position position="213"/>
    </location>
    <ligand>
        <name>substrate</name>
    </ligand>
</feature>
<dbReference type="GO" id="GO:0008616">
    <property type="term" value="P:tRNA queuosine(34) biosynthetic process"/>
    <property type="evidence" value="ECO:0007669"/>
    <property type="project" value="UniProtKB-UniRule"/>
</dbReference>
<dbReference type="PROSITE" id="PS51918">
    <property type="entry name" value="RADICAL_SAM"/>
    <property type="match status" value="1"/>
</dbReference>
<evidence type="ECO:0000256" key="1">
    <source>
        <dbReference type="ARBA" id="ARBA00022485"/>
    </source>
</evidence>
<dbReference type="InterPro" id="IPR013785">
    <property type="entry name" value="Aldolase_TIM"/>
</dbReference>
<dbReference type="GO" id="GO:0000287">
    <property type="term" value="F:magnesium ion binding"/>
    <property type="evidence" value="ECO:0007669"/>
    <property type="project" value="UniProtKB-UniRule"/>
</dbReference>
<name>A0A9D0YRQ9_AQUAO</name>
<dbReference type="HAMAP" id="MF_00917">
    <property type="entry name" value="QueE"/>
    <property type="match status" value="1"/>
</dbReference>
<comment type="subunit">
    <text evidence="8">Homodimer.</text>
</comment>
<comment type="cofactor">
    <cofactor evidence="8">
        <name>[4Fe-4S] cluster</name>
        <dbReference type="ChEBI" id="CHEBI:49883"/>
    </cofactor>
    <text evidence="8">Binds 1 [4Fe-4S] cluster. The cluster is coordinated with 3 cysteines and an exchangeable S-adenosyl-L-methionine.</text>
</comment>
<evidence type="ECO:0000313" key="10">
    <source>
        <dbReference type="EMBL" id="HIP98537.1"/>
    </source>
</evidence>
<keyword evidence="5 8" id="KW-0408">Iron</keyword>
<keyword evidence="8" id="KW-0671">Queuosine biosynthesis</keyword>
<evidence type="ECO:0000256" key="5">
    <source>
        <dbReference type="ARBA" id="ARBA00023004"/>
    </source>
</evidence>
<dbReference type="InterPro" id="IPR024924">
    <property type="entry name" value="7-CO-7-deazaguanine_synth-like"/>
</dbReference>
<comment type="cofactor">
    <cofactor evidence="8">
        <name>Mg(2+)</name>
        <dbReference type="ChEBI" id="CHEBI:18420"/>
    </cofactor>
</comment>
<comment type="pathway">
    <text evidence="8">Purine metabolism; 7-cyano-7-deazaguanine biosynthesis.</text>
</comment>
<dbReference type="Pfam" id="PF04055">
    <property type="entry name" value="Radical_SAM"/>
    <property type="match status" value="1"/>
</dbReference>
<feature type="binding site" evidence="8">
    <location>
        <position position="74"/>
    </location>
    <ligand>
        <name>substrate</name>
    </ligand>
</feature>
<feature type="binding site" evidence="8">
    <location>
        <begin position="14"/>
        <end position="16"/>
    </location>
    <ligand>
        <name>substrate</name>
    </ligand>
</feature>
<dbReference type="Proteomes" id="UP000606463">
    <property type="component" value="Unassembled WGS sequence"/>
</dbReference>
<feature type="binding site" evidence="8">
    <location>
        <position position="33"/>
    </location>
    <ligand>
        <name>[4Fe-4S] cluster</name>
        <dbReference type="ChEBI" id="CHEBI:49883"/>
        <note>4Fe-4S-S-AdoMet</note>
    </ligand>
</feature>
<comment type="similarity">
    <text evidence="8">Belongs to the radical SAM superfamily. 7-carboxy-7-deazaguanine synthase family.</text>
</comment>
<comment type="catalytic activity">
    <reaction evidence="8">
        <text>6-carboxy-5,6,7,8-tetrahydropterin + H(+) = 7-carboxy-7-carbaguanine + NH4(+)</text>
        <dbReference type="Rhea" id="RHEA:27974"/>
        <dbReference type="ChEBI" id="CHEBI:15378"/>
        <dbReference type="ChEBI" id="CHEBI:28938"/>
        <dbReference type="ChEBI" id="CHEBI:61032"/>
        <dbReference type="ChEBI" id="CHEBI:61036"/>
        <dbReference type="EC" id="4.3.99.3"/>
    </reaction>
</comment>
<evidence type="ECO:0000256" key="7">
    <source>
        <dbReference type="ARBA" id="ARBA00023239"/>
    </source>
</evidence>
<feature type="binding site" evidence="8">
    <location>
        <position position="42"/>
    </location>
    <ligand>
        <name>Mg(2+)</name>
        <dbReference type="ChEBI" id="CHEBI:18420"/>
    </ligand>
</feature>
<keyword evidence="3 8" id="KW-0479">Metal-binding</keyword>
<dbReference type="SFLD" id="SFLDS00029">
    <property type="entry name" value="Radical_SAM"/>
    <property type="match status" value="1"/>
</dbReference>
<evidence type="ECO:0000256" key="4">
    <source>
        <dbReference type="ARBA" id="ARBA00022842"/>
    </source>
</evidence>
<dbReference type="EMBL" id="DQVE01000044">
    <property type="protein sequence ID" value="HIP98537.1"/>
    <property type="molecule type" value="Genomic_DNA"/>
</dbReference>
<keyword evidence="2 8" id="KW-0949">S-adenosyl-L-methionine</keyword>
<dbReference type="SUPFAM" id="SSF102114">
    <property type="entry name" value="Radical SAM enzymes"/>
    <property type="match status" value="1"/>
</dbReference>
<dbReference type="EC" id="4.3.99.3" evidence="8"/>
<dbReference type="PANTHER" id="PTHR42836">
    <property type="entry name" value="7-CARBOXY-7-DEAZAGUANINE SYNTHASE"/>
    <property type="match status" value="1"/>
</dbReference>
<feature type="domain" description="Radical SAM core" evidence="9">
    <location>
        <begin position="20"/>
        <end position="213"/>
    </location>
</feature>
<keyword evidence="7 8" id="KW-0456">Lyase</keyword>
<dbReference type="InterPro" id="IPR058240">
    <property type="entry name" value="rSAM_sf"/>
</dbReference>